<evidence type="ECO:0000313" key="3">
    <source>
        <dbReference type="EMBL" id="RNC98620.1"/>
    </source>
</evidence>
<keyword evidence="4" id="KW-1185">Reference proteome</keyword>
<feature type="transmembrane region" description="Helical" evidence="1">
    <location>
        <begin position="51"/>
        <end position="69"/>
    </location>
</feature>
<dbReference type="RefSeq" id="WP_122972213.1">
    <property type="nucleotide sequence ID" value="NZ_RHLQ01000023.1"/>
</dbReference>
<gene>
    <name evidence="3" type="ORF">EC501_10315</name>
</gene>
<dbReference type="AlphaFoldDB" id="A0A3M8H947"/>
<feature type="transmembrane region" description="Helical" evidence="1">
    <location>
        <begin position="169"/>
        <end position="188"/>
    </location>
</feature>
<sequence length="220" mass="25052">MKGKLIELEDHLMEAEAKGKTVDHIVGQSPKVYMKSLSQEMTTDFKTIYKYLFMIILGVLSYTVLIDAIQGPISYSLFELIGVILISLIMVLAISVVLKYIAANNVSKMKEFGLYYFMSWLSVALFVALIYFNDLMNTPILHFGEMGTVITVIITLLFLIGFSLWSKTWLLVIVLALLVIPDFLFKFIEIHTNIQFLLTSIIPFGGIAIYLFFYARSQMK</sequence>
<dbReference type="OrthoDB" id="1750748at2"/>
<name>A0A3M8H947_9BACI</name>
<evidence type="ECO:0000313" key="4">
    <source>
        <dbReference type="Proteomes" id="UP000279909"/>
    </source>
</evidence>
<organism evidence="3 4">
    <name type="scientific">Lysinibacillus halotolerans</name>
    <dbReference type="NCBI Taxonomy" id="1368476"/>
    <lineage>
        <taxon>Bacteria</taxon>
        <taxon>Bacillati</taxon>
        <taxon>Bacillota</taxon>
        <taxon>Bacilli</taxon>
        <taxon>Bacillales</taxon>
        <taxon>Bacillaceae</taxon>
        <taxon>Lysinibacillus</taxon>
    </lineage>
</organism>
<feature type="transmembrane region" description="Helical" evidence="1">
    <location>
        <begin position="81"/>
        <end position="102"/>
    </location>
</feature>
<feature type="transmembrane region" description="Helical" evidence="1">
    <location>
        <begin position="114"/>
        <end position="133"/>
    </location>
</feature>
<dbReference type="EMBL" id="RHLQ01000023">
    <property type="protein sequence ID" value="RNC98620.1"/>
    <property type="molecule type" value="Genomic_DNA"/>
</dbReference>
<dbReference type="InterPro" id="IPR012963">
    <property type="entry name" value="HAAS_TM"/>
</dbReference>
<feature type="transmembrane region" description="Helical" evidence="1">
    <location>
        <begin position="194"/>
        <end position="215"/>
    </location>
</feature>
<dbReference type="Pfam" id="PF08006">
    <property type="entry name" value="HAAS_TM"/>
    <property type="match status" value="1"/>
</dbReference>
<feature type="domain" description="HAAS transmembrane region" evidence="2">
    <location>
        <begin position="64"/>
        <end position="175"/>
    </location>
</feature>
<proteinExistence type="predicted"/>
<dbReference type="PANTHER" id="PTHR41307">
    <property type="entry name" value="MEMBRANE PROTEIN-RELATED"/>
    <property type="match status" value="1"/>
</dbReference>
<evidence type="ECO:0000259" key="2">
    <source>
        <dbReference type="Pfam" id="PF08006"/>
    </source>
</evidence>
<keyword evidence="1" id="KW-0812">Transmembrane</keyword>
<reference evidence="3 4" key="1">
    <citation type="journal article" date="2014" name="Int. J. Syst. Evol. Microbiol.">
        <title>Lysinibacillus halotolerans sp. nov., isolated from saline-alkaline soil.</title>
        <authorList>
            <person name="Kong D."/>
            <person name="Wang Y."/>
            <person name="Zhao B."/>
            <person name="Li Y."/>
            <person name="Song J."/>
            <person name="Zhai Y."/>
            <person name="Zhang C."/>
            <person name="Wang H."/>
            <person name="Chen X."/>
            <person name="Zhao B."/>
            <person name="Ruan Z."/>
        </authorList>
    </citation>
    <scope>NUCLEOTIDE SEQUENCE [LARGE SCALE GENOMIC DNA]</scope>
    <source>
        <strain evidence="3 4">MCCC 1A12703</strain>
    </source>
</reference>
<dbReference type="Proteomes" id="UP000279909">
    <property type="component" value="Unassembled WGS sequence"/>
</dbReference>
<evidence type="ECO:0000256" key="1">
    <source>
        <dbReference type="SAM" id="Phobius"/>
    </source>
</evidence>
<dbReference type="PANTHER" id="PTHR41307:SF1">
    <property type="entry name" value="MEMBRANE PROTEIN"/>
    <property type="match status" value="1"/>
</dbReference>
<accession>A0A3M8H947</accession>
<keyword evidence="1" id="KW-1133">Transmembrane helix</keyword>
<comment type="caution">
    <text evidence="3">The sequence shown here is derived from an EMBL/GenBank/DDBJ whole genome shotgun (WGS) entry which is preliminary data.</text>
</comment>
<dbReference type="SUPFAM" id="SSF158560">
    <property type="entry name" value="BH3980-like"/>
    <property type="match status" value="1"/>
</dbReference>
<feature type="transmembrane region" description="Helical" evidence="1">
    <location>
        <begin position="139"/>
        <end position="162"/>
    </location>
</feature>
<keyword evidence="1" id="KW-0472">Membrane</keyword>
<protein>
    <recommendedName>
        <fullName evidence="2">HAAS transmembrane region domain-containing protein</fullName>
    </recommendedName>
</protein>